<reference evidence="3" key="1">
    <citation type="submission" date="2017-02" db="UniProtKB">
        <authorList>
            <consortium name="WormBaseParasite"/>
        </authorList>
    </citation>
    <scope>IDENTIFICATION</scope>
</reference>
<keyword evidence="1" id="KW-0812">Transmembrane</keyword>
<dbReference type="AlphaFoldDB" id="A0A0N5AH00"/>
<dbReference type="Proteomes" id="UP000046393">
    <property type="component" value="Unplaced"/>
</dbReference>
<name>A0A0N5AH00_9BILA</name>
<evidence type="ECO:0000256" key="1">
    <source>
        <dbReference type="SAM" id="Phobius"/>
    </source>
</evidence>
<evidence type="ECO:0000313" key="2">
    <source>
        <dbReference type="Proteomes" id="UP000046393"/>
    </source>
</evidence>
<accession>A0A0N5AH00</accession>
<keyword evidence="1" id="KW-1133">Transmembrane helix</keyword>
<sequence>MNNDFAQCTGFQDAVLGIVGILLLVLPEIYNYSFSNMAIPRWIKGMEKKSFFFKDFSCSNNCFFLEHQGAALIYSCNSLAVLMLSSESIRYGVRRVFAEAEAEAEAKAKAEAKAEAEAEAKAVVVALDLF</sequence>
<organism evidence="2 3">
    <name type="scientific">Syphacia muris</name>
    <dbReference type="NCBI Taxonomy" id="451379"/>
    <lineage>
        <taxon>Eukaryota</taxon>
        <taxon>Metazoa</taxon>
        <taxon>Ecdysozoa</taxon>
        <taxon>Nematoda</taxon>
        <taxon>Chromadorea</taxon>
        <taxon>Rhabditida</taxon>
        <taxon>Spirurina</taxon>
        <taxon>Oxyuridomorpha</taxon>
        <taxon>Oxyuroidea</taxon>
        <taxon>Oxyuridae</taxon>
        <taxon>Syphacia</taxon>
    </lineage>
</organism>
<keyword evidence="2" id="KW-1185">Reference proteome</keyword>
<keyword evidence="1" id="KW-0472">Membrane</keyword>
<dbReference type="WBParaSite" id="SMUV_0000363001-mRNA-1">
    <property type="protein sequence ID" value="SMUV_0000363001-mRNA-1"/>
    <property type="gene ID" value="SMUV_0000363001"/>
</dbReference>
<feature type="transmembrane region" description="Helical" evidence="1">
    <location>
        <begin position="14"/>
        <end position="34"/>
    </location>
</feature>
<evidence type="ECO:0000313" key="3">
    <source>
        <dbReference type="WBParaSite" id="SMUV_0000363001-mRNA-1"/>
    </source>
</evidence>
<protein>
    <submittedName>
        <fullName evidence="3">Anoctamin</fullName>
    </submittedName>
</protein>
<proteinExistence type="predicted"/>